<feature type="domain" description="Restriction endonuclease type IV Mrr" evidence="1">
    <location>
        <begin position="14"/>
        <end position="115"/>
    </location>
</feature>
<dbReference type="GO" id="GO:0009307">
    <property type="term" value="P:DNA restriction-modification system"/>
    <property type="evidence" value="ECO:0007669"/>
    <property type="project" value="InterPro"/>
</dbReference>
<sequence>MFNLDTEYEKLTREVYEEILKSDGFDTITVQHNVNIVGKSTQKHQIDVYWEFKVAGITHRVAVECKNYTSTITVGKVRDFSAALDDIGNIQGIFITKTGYQKGAKVFADHKGIELKMLREPTNEDLEIESGIKKIHVTGTMYYLDNVLPTLKLDFGWIEANTTLREGDPYEISGMSDEIIIIDETNKKVTSWSTLQNELAHNSGQFEEFENRIKEYDFADHYITWPDCIYGKLKLEKISFTYSMRAFKSISISEGKFAAKAVLQDIKTGAIHLHQRELTVEHRIERVDSPERNKK</sequence>
<dbReference type="AlphaFoldDB" id="A0A7M2J5N0"/>
<dbReference type="RefSeq" id="WP_193689683.1">
    <property type="nucleotide sequence ID" value="NZ_CP063233.1"/>
</dbReference>
<dbReference type="GO" id="GO:0004519">
    <property type="term" value="F:endonuclease activity"/>
    <property type="evidence" value="ECO:0007669"/>
    <property type="project" value="UniProtKB-KW"/>
</dbReference>
<dbReference type="InterPro" id="IPR011335">
    <property type="entry name" value="Restrct_endonuc-II-like"/>
</dbReference>
<dbReference type="EMBL" id="CP063233">
    <property type="protein sequence ID" value="QOU03808.1"/>
    <property type="molecule type" value="Genomic_DNA"/>
</dbReference>
<gene>
    <name evidence="2" type="ORF">IM720_24355</name>
</gene>
<dbReference type="Proteomes" id="UP000593833">
    <property type="component" value="Chromosome"/>
</dbReference>
<keyword evidence="2" id="KW-0378">Hydrolase</keyword>
<dbReference type="InterPro" id="IPR007560">
    <property type="entry name" value="Restrct_endonuc_IV_Mrr"/>
</dbReference>
<keyword evidence="2" id="KW-0255">Endonuclease</keyword>
<evidence type="ECO:0000259" key="1">
    <source>
        <dbReference type="Pfam" id="PF04471"/>
    </source>
</evidence>
<reference evidence="2 3" key="1">
    <citation type="submission" date="2020-10" db="EMBL/GenBank/DDBJ databases">
        <title>Complete genome sequence of a novel Pseudomonas fluorescens strain isolated from the flower of kumarahou (Pomaderris kumeraho).</title>
        <authorList>
            <person name="Summers M.C."/>
            <person name="Nowak V."/>
            <person name="Fairhurst M.J."/>
            <person name="Owen J.G."/>
            <person name="Gerth M.L."/>
            <person name="Patrick W.M."/>
        </authorList>
    </citation>
    <scope>NUCLEOTIDE SEQUENCE [LARGE SCALE GENOMIC DNA]</scope>
    <source>
        <strain evidence="2 3">KF1</strain>
    </source>
</reference>
<organism evidence="2 3">
    <name type="scientific">Pseudomonas fluorescens</name>
    <dbReference type="NCBI Taxonomy" id="294"/>
    <lineage>
        <taxon>Bacteria</taxon>
        <taxon>Pseudomonadati</taxon>
        <taxon>Pseudomonadota</taxon>
        <taxon>Gammaproteobacteria</taxon>
        <taxon>Pseudomonadales</taxon>
        <taxon>Pseudomonadaceae</taxon>
        <taxon>Pseudomonas</taxon>
    </lineage>
</organism>
<dbReference type="SUPFAM" id="SSF52980">
    <property type="entry name" value="Restriction endonuclease-like"/>
    <property type="match status" value="1"/>
</dbReference>
<proteinExistence type="predicted"/>
<name>A0A7M2J5N0_PSEFL</name>
<dbReference type="GO" id="GO:0003677">
    <property type="term" value="F:DNA binding"/>
    <property type="evidence" value="ECO:0007669"/>
    <property type="project" value="InterPro"/>
</dbReference>
<evidence type="ECO:0000313" key="3">
    <source>
        <dbReference type="Proteomes" id="UP000593833"/>
    </source>
</evidence>
<evidence type="ECO:0000313" key="2">
    <source>
        <dbReference type="EMBL" id="QOU03808.1"/>
    </source>
</evidence>
<accession>A0A7M2J5N0</accession>
<dbReference type="InterPro" id="IPR011856">
    <property type="entry name" value="tRNA_endonuc-like_dom_sf"/>
</dbReference>
<protein>
    <submittedName>
        <fullName evidence="2">Restriction endonuclease</fullName>
    </submittedName>
</protein>
<keyword evidence="2" id="KW-0540">Nuclease</keyword>
<dbReference type="Pfam" id="PF04471">
    <property type="entry name" value="Mrr_cat"/>
    <property type="match status" value="1"/>
</dbReference>
<dbReference type="Gene3D" id="3.40.1350.10">
    <property type="match status" value="1"/>
</dbReference>